<dbReference type="InterPro" id="IPR029070">
    <property type="entry name" value="Chitinase_insertion_sf"/>
</dbReference>
<protein>
    <recommendedName>
        <fullName evidence="3">GH18 domain-containing protein</fullName>
    </recommendedName>
</protein>
<feature type="compositionally biased region" description="Polar residues" evidence="1">
    <location>
        <begin position="318"/>
        <end position="333"/>
    </location>
</feature>
<evidence type="ECO:0000313" key="5">
    <source>
        <dbReference type="Proteomes" id="UP001217089"/>
    </source>
</evidence>
<keyword evidence="5" id="KW-1185">Reference proteome</keyword>
<gene>
    <name evidence="4" type="ORF">KUTeg_004397</name>
</gene>
<dbReference type="Proteomes" id="UP001217089">
    <property type="component" value="Unassembled WGS sequence"/>
</dbReference>
<evidence type="ECO:0000256" key="2">
    <source>
        <dbReference type="SAM" id="SignalP"/>
    </source>
</evidence>
<evidence type="ECO:0000259" key="3">
    <source>
        <dbReference type="PROSITE" id="PS51910"/>
    </source>
</evidence>
<feature type="domain" description="GH18" evidence="3">
    <location>
        <begin position="20"/>
        <end position="314"/>
    </location>
</feature>
<comment type="caution">
    <text evidence="4">The sequence shown here is derived from an EMBL/GenBank/DDBJ whole genome shotgun (WGS) entry which is preliminary data.</text>
</comment>
<dbReference type="PANTHER" id="PTHR11177">
    <property type="entry name" value="CHITINASE"/>
    <property type="match status" value="1"/>
</dbReference>
<dbReference type="SMART" id="SM00636">
    <property type="entry name" value="Glyco_18"/>
    <property type="match status" value="1"/>
</dbReference>
<accession>A0ABQ9FRD4</accession>
<organism evidence="4 5">
    <name type="scientific">Tegillarca granosa</name>
    <name type="common">Malaysian cockle</name>
    <name type="synonym">Anadara granosa</name>
    <dbReference type="NCBI Taxonomy" id="220873"/>
    <lineage>
        <taxon>Eukaryota</taxon>
        <taxon>Metazoa</taxon>
        <taxon>Spiralia</taxon>
        <taxon>Lophotrochozoa</taxon>
        <taxon>Mollusca</taxon>
        <taxon>Bivalvia</taxon>
        <taxon>Autobranchia</taxon>
        <taxon>Pteriomorphia</taxon>
        <taxon>Arcoida</taxon>
        <taxon>Arcoidea</taxon>
        <taxon>Arcidae</taxon>
        <taxon>Tegillarca</taxon>
    </lineage>
</organism>
<dbReference type="PANTHER" id="PTHR11177:SF317">
    <property type="entry name" value="CHITINASE 12-RELATED"/>
    <property type="match status" value="1"/>
</dbReference>
<dbReference type="InterPro" id="IPR050314">
    <property type="entry name" value="Glycosyl_Hydrlase_18"/>
</dbReference>
<sequence length="378" mass="43125">MKCIWIHLVIISIAVVTCKYRRVCYHTSWSQNYSGLGRFVPQDIDPRLCTHLIYAYGKLQNNRILKLLDNDIENFKIFNDLKYGYPELKTLLAIGGWNAASYEFTKMVESSSNRQVFISSTISFLREHNFDGLDLYWQYPSNKHRGGRPQDKQNFVLLVKELKEAFNSETDFMSLITYHLHGHWETETGHHSPLFPRSSGDERQLNIKWVAEYWVSLGAPKQLLNIGLATFGRSFKLATSSTGIGASATGQPSKGKHTKQASILSYYEARWMISEGYGGCTVWSLDLDDFNQICPSSKRKYPLVTKMAEILLEAENRSLPTQSPRSATRTTAKPASVTKDKQHTGKPGYTHKPNYPVKISVKNARKKGNENKNHFCIR</sequence>
<feature type="chain" id="PRO_5045671444" description="GH18 domain-containing protein" evidence="2">
    <location>
        <begin position="19"/>
        <end position="378"/>
    </location>
</feature>
<evidence type="ECO:0000256" key="1">
    <source>
        <dbReference type="SAM" id="MobiDB-lite"/>
    </source>
</evidence>
<dbReference type="InterPro" id="IPR011583">
    <property type="entry name" value="Chitinase_II/V-like_cat"/>
</dbReference>
<evidence type="ECO:0000313" key="4">
    <source>
        <dbReference type="EMBL" id="KAJ8319306.1"/>
    </source>
</evidence>
<dbReference type="SUPFAM" id="SSF51445">
    <property type="entry name" value="(Trans)glycosidases"/>
    <property type="match status" value="1"/>
</dbReference>
<dbReference type="EMBL" id="JARBDR010000214">
    <property type="protein sequence ID" value="KAJ8319306.1"/>
    <property type="molecule type" value="Genomic_DNA"/>
</dbReference>
<feature type="non-terminal residue" evidence="4">
    <location>
        <position position="378"/>
    </location>
</feature>
<dbReference type="InterPro" id="IPR001223">
    <property type="entry name" value="Glyco_hydro18_cat"/>
</dbReference>
<dbReference type="InterPro" id="IPR017853">
    <property type="entry name" value="GH"/>
</dbReference>
<dbReference type="PROSITE" id="PS51910">
    <property type="entry name" value="GH18_2"/>
    <property type="match status" value="1"/>
</dbReference>
<dbReference type="Pfam" id="PF00704">
    <property type="entry name" value="Glyco_hydro_18"/>
    <property type="match status" value="1"/>
</dbReference>
<reference evidence="4 5" key="1">
    <citation type="submission" date="2022-12" db="EMBL/GenBank/DDBJ databases">
        <title>Chromosome-level genome of Tegillarca granosa.</title>
        <authorList>
            <person name="Kim J."/>
        </authorList>
    </citation>
    <scope>NUCLEOTIDE SEQUENCE [LARGE SCALE GENOMIC DNA]</scope>
    <source>
        <strain evidence="4">Teg-2019</strain>
        <tissue evidence="4">Adductor muscle</tissue>
    </source>
</reference>
<feature type="region of interest" description="Disordered" evidence="1">
    <location>
        <begin position="315"/>
        <end position="355"/>
    </location>
</feature>
<feature type="signal peptide" evidence="2">
    <location>
        <begin position="1"/>
        <end position="18"/>
    </location>
</feature>
<proteinExistence type="predicted"/>
<dbReference type="Gene3D" id="3.20.20.80">
    <property type="entry name" value="Glycosidases"/>
    <property type="match status" value="2"/>
</dbReference>
<keyword evidence="2" id="KW-0732">Signal</keyword>
<dbReference type="Gene3D" id="3.10.50.10">
    <property type="match status" value="1"/>
</dbReference>
<name>A0ABQ9FRD4_TEGGR</name>